<dbReference type="SUPFAM" id="SSF52743">
    <property type="entry name" value="Subtilisin-like"/>
    <property type="match status" value="1"/>
</dbReference>
<sequence length="597" mass="66409">MRKGRRYALKLFWWVLAALPVLLLGFQLSMRPSPPPPPPRQSRNTTAEAQCNLKATENSPKKRIPLFPGHIEFFPITTSSLTNRKSKDIRSSYSNESFLFKKDGGEGASSGITHLNYTTSRQKRAFRNEQIPAGTLLRLEPDWGFRMISQPPGQPYTEEYYYERTEGRSNHTFIYVVDQSFLVDHNEFRHNPLIEFLPRDRNPKHNSALLIDPSHGTAVLSKIIGWNTGTARYANVIAVPVLSWGQDGLTALQDMIVMYQRVLDDMERRATIAKKRGEIIPPRFIITTTLGYYVNASNLWPTEQYDTYAQLHTQLNTTMLRFGARKDALLVIANPNDEDEPRSWWPHNIVYGWKNKFPNAILVSGVDEIGGKIDLELRVPATYAPANFLRSALVKVIKDKNNPKVITGLKDGGVAAPMISGILANFLADGNLTVIGAKRKLDYLGYARGPSHHSSTNPLVVWNGQMSPAKGPEAPFPIKVLFVCNKGTPTNGQPELRTIASVLFPVFSKQAAPQKAVETVSVTITRCDVLGLTSGPVPSTPTPTSILKTDFMPTLTPMTTVANGYVYDGNLCKLCKKADGKVAIDGVIYLPKDCPCR</sequence>
<evidence type="ECO:0000313" key="3">
    <source>
        <dbReference type="Proteomes" id="UP000008784"/>
    </source>
</evidence>
<organism evidence="2 3">
    <name type="scientific">Arthrobotrys oligospora (strain ATCC 24927 / CBS 115.81 / DSM 1491)</name>
    <name type="common">Nematode-trapping fungus</name>
    <name type="synonym">Didymozoophaga oligospora</name>
    <dbReference type="NCBI Taxonomy" id="756982"/>
    <lineage>
        <taxon>Eukaryota</taxon>
        <taxon>Fungi</taxon>
        <taxon>Dikarya</taxon>
        <taxon>Ascomycota</taxon>
        <taxon>Pezizomycotina</taxon>
        <taxon>Orbiliomycetes</taxon>
        <taxon>Orbiliales</taxon>
        <taxon>Orbiliaceae</taxon>
        <taxon>Orbilia</taxon>
        <taxon>Orbilia oligospora</taxon>
    </lineage>
</organism>
<dbReference type="EMBL" id="ADOT01000172">
    <property type="protein sequence ID" value="EGX47015.1"/>
    <property type="molecule type" value="Genomic_DNA"/>
</dbReference>
<keyword evidence="1" id="KW-1133">Transmembrane helix</keyword>
<dbReference type="InterPro" id="IPR036852">
    <property type="entry name" value="Peptidase_S8/S53_dom_sf"/>
</dbReference>
<reference evidence="2 3" key="1">
    <citation type="journal article" date="2011" name="PLoS Pathog.">
        <title>Genomic and proteomic analyses of the fungus Arthrobotrys oligospora provide insights into nematode-trap formation.</title>
        <authorList>
            <person name="Yang J."/>
            <person name="Wang L."/>
            <person name="Ji X."/>
            <person name="Feng Y."/>
            <person name="Li X."/>
            <person name="Zou C."/>
            <person name="Xu J."/>
            <person name="Ren Y."/>
            <person name="Mi Q."/>
            <person name="Wu J."/>
            <person name="Liu S."/>
            <person name="Liu Y."/>
            <person name="Huang X."/>
            <person name="Wang H."/>
            <person name="Niu X."/>
            <person name="Li J."/>
            <person name="Liang L."/>
            <person name="Luo Y."/>
            <person name="Ji K."/>
            <person name="Zhou W."/>
            <person name="Yu Z."/>
            <person name="Li G."/>
            <person name="Liu Y."/>
            <person name="Li L."/>
            <person name="Qiao M."/>
            <person name="Feng L."/>
            <person name="Zhang K.-Q."/>
        </authorList>
    </citation>
    <scope>NUCLEOTIDE SEQUENCE [LARGE SCALE GENOMIC DNA]</scope>
    <source>
        <strain evidence="3">ATCC 24927 / CBS 115.81 / DSM 1491</strain>
    </source>
</reference>
<dbReference type="GO" id="GO:0004252">
    <property type="term" value="F:serine-type endopeptidase activity"/>
    <property type="evidence" value="ECO:0007669"/>
    <property type="project" value="InterPro"/>
</dbReference>
<accession>G1XI84</accession>
<feature type="transmembrane region" description="Helical" evidence="1">
    <location>
        <begin position="12"/>
        <end position="30"/>
    </location>
</feature>
<keyword evidence="1" id="KW-0472">Membrane</keyword>
<evidence type="ECO:0000313" key="2">
    <source>
        <dbReference type="EMBL" id="EGX47015.1"/>
    </source>
</evidence>
<dbReference type="Proteomes" id="UP000008784">
    <property type="component" value="Unassembled WGS sequence"/>
</dbReference>
<comment type="caution">
    <text evidence="2">The sequence shown here is derived from an EMBL/GenBank/DDBJ whole genome shotgun (WGS) entry which is preliminary data.</text>
</comment>
<dbReference type="Gene3D" id="3.40.50.200">
    <property type="entry name" value="Peptidase S8/S53 domain"/>
    <property type="match status" value="1"/>
</dbReference>
<dbReference type="InParanoid" id="G1XI84"/>
<dbReference type="RefSeq" id="XP_011124196.1">
    <property type="nucleotide sequence ID" value="XM_011125894.1"/>
</dbReference>
<keyword evidence="1" id="KW-0812">Transmembrane</keyword>
<evidence type="ECO:0000256" key="1">
    <source>
        <dbReference type="SAM" id="Phobius"/>
    </source>
</evidence>
<gene>
    <name evidence="2" type="ORF">AOL_s00097g61</name>
</gene>
<dbReference type="HOGENOM" id="CLU_457052_0_0_1"/>
<proteinExistence type="predicted"/>
<dbReference type="GeneID" id="22895688"/>
<dbReference type="AlphaFoldDB" id="G1XI84"/>
<dbReference type="GO" id="GO:0006508">
    <property type="term" value="P:proteolysis"/>
    <property type="evidence" value="ECO:0007669"/>
    <property type="project" value="InterPro"/>
</dbReference>
<keyword evidence="3" id="KW-1185">Reference proteome</keyword>
<protein>
    <submittedName>
        <fullName evidence="2">Uncharacterized protein</fullName>
    </submittedName>
</protein>
<name>G1XI84_ARTOA</name>